<proteinExistence type="predicted"/>
<protein>
    <recommendedName>
        <fullName evidence="2">UspA domain-containing protein</fullName>
    </recommendedName>
</protein>
<dbReference type="EMBL" id="JAMRDG010000001">
    <property type="protein sequence ID" value="KAJ3699211.1"/>
    <property type="molecule type" value="Genomic_DNA"/>
</dbReference>
<dbReference type="Gene3D" id="3.40.50.620">
    <property type="entry name" value="HUPs"/>
    <property type="match status" value="1"/>
</dbReference>
<dbReference type="InterPro" id="IPR006016">
    <property type="entry name" value="UspA"/>
</dbReference>
<gene>
    <name evidence="3" type="ORF">LUZ61_002916</name>
</gene>
<keyword evidence="4" id="KW-1185">Reference proteome</keyword>
<feature type="compositionally biased region" description="Polar residues" evidence="1">
    <location>
        <begin position="12"/>
        <end position="21"/>
    </location>
</feature>
<dbReference type="PANTHER" id="PTHR47382">
    <property type="entry name" value="U-BOX DOMAIN-CONTAINING PROTEIN 52-LIKE"/>
    <property type="match status" value="1"/>
</dbReference>
<feature type="region of interest" description="Disordered" evidence="1">
    <location>
        <begin position="241"/>
        <end position="265"/>
    </location>
</feature>
<dbReference type="CDD" id="cd01989">
    <property type="entry name" value="USP_STK_Ubox_N"/>
    <property type="match status" value="1"/>
</dbReference>
<dbReference type="InterPro" id="IPR014729">
    <property type="entry name" value="Rossmann-like_a/b/a_fold"/>
</dbReference>
<dbReference type="SUPFAM" id="SSF52402">
    <property type="entry name" value="Adenine nucleotide alpha hydrolases-like"/>
    <property type="match status" value="1"/>
</dbReference>
<reference evidence="3 4" key="1">
    <citation type="journal article" date="2022" name="Cell">
        <title>Repeat-based holocentromeres influence genome architecture and karyotype evolution.</title>
        <authorList>
            <person name="Hofstatter P.G."/>
            <person name="Thangavel G."/>
            <person name="Lux T."/>
            <person name="Neumann P."/>
            <person name="Vondrak T."/>
            <person name="Novak P."/>
            <person name="Zhang M."/>
            <person name="Costa L."/>
            <person name="Castellani M."/>
            <person name="Scott A."/>
            <person name="Toegelov H."/>
            <person name="Fuchs J."/>
            <person name="Mata-Sucre Y."/>
            <person name="Dias Y."/>
            <person name="Vanzela A.L.L."/>
            <person name="Huettel B."/>
            <person name="Almeida C.C.S."/>
            <person name="Simkova H."/>
            <person name="Souza G."/>
            <person name="Pedrosa-Harand A."/>
            <person name="Macas J."/>
            <person name="Mayer K.F.X."/>
            <person name="Houben A."/>
            <person name="Marques A."/>
        </authorList>
    </citation>
    <scope>NUCLEOTIDE SEQUENCE [LARGE SCALE GENOMIC DNA]</scope>
    <source>
        <strain evidence="3">RhyTen1mFocal</strain>
    </source>
</reference>
<dbReference type="Pfam" id="PF00582">
    <property type="entry name" value="Usp"/>
    <property type="match status" value="1"/>
</dbReference>
<dbReference type="AlphaFoldDB" id="A0AAD5ZJS9"/>
<organism evidence="3 4">
    <name type="scientific">Rhynchospora tenuis</name>
    <dbReference type="NCBI Taxonomy" id="198213"/>
    <lineage>
        <taxon>Eukaryota</taxon>
        <taxon>Viridiplantae</taxon>
        <taxon>Streptophyta</taxon>
        <taxon>Embryophyta</taxon>
        <taxon>Tracheophyta</taxon>
        <taxon>Spermatophyta</taxon>
        <taxon>Magnoliopsida</taxon>
        <taxon>Liliopsida</taxon>
        <taxon>Poales</taxon>
        <taxon>Cyperaceae</taxon>
        <taxon>Cyperoideae</taxon>
        <taxon>Rhynchosporeae</taxon>
        <taxon>Rhynchospora</taxon>
    </lineage>
</organism>
<comment type="caution">
    <text evidence="3">The sequence shown here is derived from an EMBL/GenBank/DDBJ whole genome shotgun (WGS) entry which is preliminary data.</text>
</comment>
<evidence type="ECO:0000256" key="1">
    <source>
        <dbReference type="SAM" id="MobiDB-lite"/>
    </source>
</evidence>
<evidence type="ECO:0000313" key="3">
    <source>
        <dbReference type="EMBL" id="KAJ3699211.1"/>
    </source>
</evidence>
<evidence type="ECO:0000313" key="4">
    <source>
        <dbReference type="Proteomes" id="UP001210211"/>
    </source>
</evidence>
<dbReference type="Proteomes" id="UP001210211">
    <property type="component" value="Unassembled WGS sequence"/>
</dbReference>
<feature type="domain" description="UspA" evidence="2">
    <location>
        <begin position="83"/>
        <end position="218"/>
    </location>
</feature>
<evidence type="ECO:0000259" key="2">
    <source>
        <dbReference type="Pfam" id="PF00582"/>
    </source>
</evidence>
<accession>A0AAD5ZJS9</accession>
<feature type="region of interest" description="Disordered" evidence="1">
    <location>
        <begin position="1"/>
        <end position="21"/>
    </location>
</feature>
<dbReference type="PANTHER" id="PTHR47382:SF3">
    <property type="entry name" value="ADENINE NUCLEOTIDE ALPHA HYDROLASES-LIKE SUPERFAMILY PROTEIN"/>
    <property type="match status" value="1"/>
</dbReference>
<sequence length="308" mass="34439">MERPSEGPYNHTDGTSASANSYLEITEESEFEENQMAVTASTGNDGMRMESMCEIVEVEDGEPSSDRPQVYTKQSSGMDADDVYVAIGKSDSSMDALSWALKNAAKPGSFVYLIHVFPEVQQIPTPLGHMAKDKLSKDQVDNYMNQEREKRRQMLQKYVNLCRTSKIEYDVHLIESNQIENAIVELISVLNIKNLVIGTSKSNLRRLKRGGTKAGIIQKNAPHYCEVKIICEGKDISTITTTPDQTPPPASPLASENAKTKRTELTPIPSLPKEIESVRRNGGTNPRKRRNFKSLFRYFSCRTGNDVL</sequence>
<name>A0AAD5ZJS9_9POAL</name>